<feature type="region of interest" description="Disordered" evidence="1">
    <location>
        <begin position="22"/>
        <end position="83"/>
    </location>
</feature>
<evidence type="ECO:0000313" key="3">
    <source>
        <dbReference type="Proteomes" id="UP001189429"/>
    </source>
</evidence>
<protein>
    <submittedName>
        <fullName evidence="2">Uncharacterized protein</fullName>
    </submittedName>
</protein>
<feature type="non-terminal residue" evidence="2">
    <location>
        <position position="1"/>
    </location>
</feature>
<feature type="compositionally biased region" description="Basic and acidic residues" evidence="1">
    <location>
        <begin position="445"/>
        <end position="460"/>
    </location>
</feature>
<evidence type="ECO:0000313" key="2">
    <source>
        <dbReference type="EMBL" id="CAK0904282.1"/>
    </source>
</evidence>
<feature type="non-terminal residue" evidence="2">
    <location>
        <position position="505"/>
    </location>
</feature>
<evidence type="ECO:0000256" key="1">
    <source>
        <dbReference type="SAM" id="MobiDB-lite"/>
    </source>
</evidence>
<feature type="compositionally biased region" description="Basic residues" evidence="1">
    <location>
        <begin position="230"/>
        <end position="239"/>
    </location>
</feature>
<feature type="compositionally biased region" description="Low complexity" evidence="1">
    <location>
        <begin position="191"/>
        <end position="213"/>
    </location>
</feature>
<comment type="caution">
    <text evidence="2">The sequence shown here is derived from an EMBL/GenBank/DDBJ whole genome shotgun (WGS) entry which is preliminary data.</text>
</comment>
<gene>
    <name evidence="2" type="ORF">PCOR1329_LOCUS80368</name>
</gene>
<feature type="compositionally biased region" description="Polar residues" evidence="1">
    <location>
        <begin position="28"/>
        <end position="38"/>
    </location>
</feature>
<feature type="compositionally biased region" description="Low complexity" evidence="1">
    <location>
        <begin position="287"/>
        <end position="315"/>
    </location>
</feature>
<feature type="compositionally biased region" description="Gly residues" evidence="1">
    <location>
        <begin position="242"/>
        <end position="258"/>
    </location>
</feature>
<feature type="region of interest" description="Disordered" evidence="1">
    <location>
        <begin position="409"/>
        <end position="490"/>
    </location>
</feature>
<reference evidence="2" key="1">
    <citation type="submission" date="2023-10" db="EMBL/GenBank/DDBJ databases">
        <authorList>
            <person name="Chen Y."/>
            <person name="Shah S."/>
            <person name="Dougan E. K."/>
            <person name="Thang M."/>
            <person name="Chan C."/>
        </authorList>
    </citation>
    <scope>NUCLEOTIDE SEQUENCE [LARGE SCALE GENOMIC DNA]</scope>
</reference>
<accession>A0ABN9XVZ7</accession>
<dbReference type="Proteomes" id="UP001189429">
    <property type="component" value="Unassembled WGS sequence"/>
</dbReference>
<feature type="compositionally biased region" description="Gly residues" evidence="1">
    <location>
        <begin position="423"/>
        <end position="439"/>
    </location>
</feature>
<proteinExistence type="predicted"/>
<feature type="region of interest" description="Disordered" evidence="1">
    <location>
        <begin position="127"/>
        <end position="340"/>
    </location>
</feature>
<organism evidence="2 3">
    <name type="scientific">Prorocentrum cordatum</name>
    <dbReference type="NCBI Taxonomy" id="2364126"/>
    <lineage>
        <taxon>Eukaryota</taxon>
        <taxon>Sar</taxon>
        <taxon>Alveolata</taxon>
        <taxon>Dinophyceae</taxon>
        <taxon>Prorocentrales</taxon>
        <taxon>Prorocentraceae</taxon>
        <taxon>Prorocentrum</taxon>
    </lineage>
</organism>
<name>A0ABN9XVZ7_9DINO</name>
<dbReference type="EMBL" id="CAUYUJ010021382">
    <property type="protein sequence ID" value="CAK0904282.1"/>
    <property type="molecule type" value="Genomic_DNA"/>
</dbReference>
<keyword evidence="3" id="KW-1185">Reference proteome</keyword>
<sequence length="505" mass="52819">PGGPPASDGWRWSQMAKACRRAPWPCTGSPTRTASSLRTVCAASKAPRRRWRAEPRPRPVAAGRPGGAVGRVPRGRRPGGRRLAPSAEVAVLAAEPERADVACREGQLPHVAFRKGKLRLAHGGAPEVAGCRGQRTARTGGASGPGRAGERVPRHAAGGGGRRHRRGPALGDVSHRGAHRGGLLPRGGGARASAAARVRGGAHGRAAQGVAARPHPRPRPGAPRGGAGGRPRRSARRFRPGLAGGGGAPGRGGRGGAGRARARAAGGHHVEAGGGPQVRGGRRSSRTRVCAGSSWSTTSGSRRGRWASWRRCSSAKAPRGQRPSAGSIADARSEGDSEAAEQRVLLRRKLTAAEQELERAQEDLRASELRCEELGARAWKRRAEARELEARLEESQRRVELLEHQLEEAKVQAGRGADAPEEAGGGALGPPPATGGGPGTPAEPRAPRLTERRLSDELRAEPPQQPRQHREPGRRERRPPPAAAQGAMPCDLRALGQLLSGGAVK</sequence>